<feature type="region of interest" description="Disordered" evidence="1">
    <location>
        <begin position="81"/>
        <end position="107"/>
    </location>
</feature>
<gene>
    <name evidence="2" type="ORF">GORHZ_120_00410</name>
</gene>
<evidence type="ECO:0000256" key="1">
    <source>
        <dbReference type="SAM" id="MobiDB-lite"/>
    </source>
</evidence>
<name>K6VVQ8_9ACTN</name>
<organism evidence="2 3">
    <name type="scientific">Gordonia rhizosphera NBRC 16068</name>
    <dbReference type="NCBI Taxonomy" id="1108045"/>
    <lineage>
        <taxon>Bacteria</taxon>
        <taxon>Bacillati</taxon>
        <taxon>Actinomycetota</taxon>
        <taxon>Actinomycetes</taxon>
        <taxon>Mycobacteriales</taxon>
        <taxon>Gordoniaceae</taxon>
        <taxon>Gordonia</taxon>
    </lineage>
</organism>
<protein>
    <submittedName>
        <fullName evidence="2">Uncharacterized protein</fullName>
    </submittedName>
</protein>
<feature type="compositionally biased region" description="Basic and acidic residues" evidence="1">
    <location>
        <begin position="83"/>
        <end position="107"/>
    </location>
</feature>
<keyword evidence="3" id="KW-1185">Reference proteome</keyword>
<dbReference type="Proteomes" id="UP000008363">
    <property type="component" value="Unassembled WGS sequence"/>
</dbReference>
<dbReference type="EMBL" id="BAHC01000120">
    <property type="protein sequence ID" value="GAB90985.1"/>
    <property type="molecule type" value="Genomic_DNA"/>
</dbReference>
<accession>K6VVQ8</accession>
<comment type="caution">
    <text evidence="2">The sequence shown here is derived from an EMBL/GenBank/DDBJ whole genome shotgun (WGS) entry which is preliminary data.</text>
</comment>
<feature type="region of interest" description="Disordered" evidence="1">
    <location>
        <begin position="1"/>
        <end position="27"/>
    </location>
</feature>
<proteinExistence type="predicted"/>
<feature type="compositionally biased region" description="Basic and acidic residues" evidence="1">
    <location>
        <begin position="18"/>
        <end position="27"/>
    </location>
</feature>
<sequence length="107" mass="11235">MVRRIAQGWRQTAEDLDAASRRAADHSGDWAPAVSAAVADFAVAWGTDLARLARRAEAMAEAAAGAAAVYAATDDDLGVVPELARHPDADDGTDSRHGQVDRRPDAV</sequence>
<evidence type="ECO:0000313" key="2">
    <source>
        <dbReference type="EMBL" id="GAB90985.1"/>
    </source>
</evidence>
<evidence type="ECO:0000313" key="3">
    <source>
        <dbReference type="Proteomes" id="UP000008363"/>
    </source>
</evidence>
<dbReference type="AlphaFoldDB" id="K6VVQ8"/>
<dbReference type="STRING" id="1108045.GORHZ_120_00410"/>
<reference evidence="2 3" key="1">
    <citation type="submission" date="2012-08" db="EMBL/GenBank/DDBJ databases">
        <title>Whole genome shotgun sequence of Gordonia rhizosphera NBRC 16068.</title>
        <authorList>
            <person name="Takarada H."/>
            <person name="Isaki S."/>
            <person name="Hosoyama A."/>
            <person name="Tsuchikane K."/>
            <person name="Katsumata H."/>
            <person name="Baba S."/>
            <person name="Ohji S."/>
            <person name="Yamazaki S."/>
            <person name="Fujita N."/>
        </authorList>
    </citation>
    <scope>NUCLEOTIDE SEQUENCE [LARGE SCALE GENOMIC DNA]</scope>
    <source>
        <strain evidence="2 3">NBRC 16068</strain>
    </source>
</reference>